<reference evidence="2 3" key="1">
    <citation type="submission" date="2016-11" db="EMBL/GenBank/DDBJ databases">
        <authorList>
            <person name="Jaros S."/>
            <person name="Januszkiewicz K."/>
            <person name="Wedrychowicz H."/>
        </authorList>
    </citation>
    <scope>NUCLEOTIDE SEQUENCE [LARGE SCALE GENOMIC DNA]</scope>
    <source>
        <strain evidence="2 3">LMG 26898</strain>
    </source>
</reference>
<dbReference type="Gene3D" id="2.30.30.50">
    <property type="match status" value="1"/>
</dbReference>
<organism evidence="2 3">
    <name type="scientific">Pseudomonas asturiensis</name>
    <dbReference type="NCBI Taxonomy" id="1190415"/>
    <lineage>
        <taxon>Bacteria</taxon>
        <taxon>Pseudomonadati</taxon>
        <taxon>Pseudomonadota</taxon>
        <taxon>Gammaproteobacteria</taxon>
        <taxon>Pseudomonadales</taxon>
        <taxon>Pseudomonadaceae</taxon>
        <taxon>Pseudomonas</taxon>
    </lineage>
</organism>
<dbReference type="InterPro" id="IPR024690">
    <property type="entry name" value="CN_hydtase_beta_dom_C"/>
</dbReference>
<dbReference type="Proteomes" id="UP000183983">
    <property type="component" value="Unassembled WGS sequence"/>
</dbReference>
<evidence type="ECO:0000313" key="2">
    <source>
        <dbReference type="EMBL" id="SHN21120.1"/>
    </source>
</evidence>
<gene>
    <name evidence="2" type="ORF">SAMN05216593_113141</name>
</gene>
<dbReference type="Pfam" id="PF02211">
    <property type="entry name" value="NHase_beta_C"/>
    <property type="match status" value="1"/>
</dbReference>
<dbReference type="AlphaFoldDB" id="A0A1M7PUB2"/>
<feature type="domain" description="Nitrile hydratase beta subunit" evidence="1">
    <location>
        <begin position="19"/>
        <end position="114"/>
    </location>
</feature>
<dbReference type="STRING" id="1190415.SAMN05216593_113141"/>
<protein>
    <submittedName>
        <fullName evidence="2">Nitrile hydratase</fullName>
    </submittedName>
</protein>
<name>A0A1M7PUB2_9PSED</name>
<dbReference type="RefSeq" id="WP_281250943.1">
    <property type="nucleotide sequence ID" value="NZ_FRDA01000013.1"/>
</dbReference>
<proteinExistence type="predicted"/>
<dbReference type="SUPFAM" id="SSF50090">
    <property type="entry name" value="Electron transport accessory proteins"/>
    <property type="match status" value="1"/>
</dbReference>
<evidence type="ECO:0000259" key="1">
    <source>
        <dbReference type="Pfam" id="PF02211"/>
    </source>
</evidence>
<accession>A0A1M7PUB2</accession>
<evidence type="ECO:0000313" key="3">
    <source>
        <dbReference type="Proteomes" id="UP000183983"/>
    </source>
</evidence>
<dbReference type="InterPro" id="IPR008990">
    <property type="entry name" value="Elect_transpt_acc-like_dom_sf"/>
</dbReference>
<sequence length="114" mass="12521">MQAITKDMIAGLVATGGSPRVNVDIAPKFSAGERVTAKQINPPTHTRTPRYCRGKPAVIITDHGVFGFPDVNAHGLAVKPQHLYTVCFSATDLWGQQANPNDKVYLDLWEDYLE</sequence>
<dbReference type="EMBL" id="FRDA01000013">
    <property type="protein sequence ID" value="SHN21120.1"/>
    <property type="molecule type" value="Genomic_DNA"/>
</dbReference>